<feature type="domain" description="Penicillin-binding protein dimerisation" evidence="5">
    <location>
        <begin position="50"/>
        <end position="192"/>
    </location>
</feature>
<accession>A0A2M6WGY3</accession>
<evidence type="ECO:0000313" key="6">
    <source>
        <dbReference type="EMBL" id="PIT92045.1"/>
    </source>
</evidence>
<dbReference type="PANTHER" id="PTHR30627:SF1">
    <property type="entry name" value="PEPTIDOGLYCAN D,D-TRANSPEPTIDASE FTSI"/>
    <property type="match status" value="1"/>
</dbReference>
<comment type="subcellular location">
    <subcellularLocation>
        <location evidence="1">Membrane</location>
    </subcellularLocation>
</comment>
<evidence type="ECO:0008006" key="8">
    <source>
        <dbReference type="Google" id="ProtNLM"/>
    </source>
</evidence>
<evidence type="ECO:0000256" key="3">
    <source>
        <dbReference type="SAM" id="Phobius"/>
    </source>
</evidence>
<dbReference type="GO" id="GO:0008658">
    <property type="term" value="F:penicillin binding"/>
    <property type="evidence" value="ECO:0007669"/>
    <property type="project" value="InterPro"/>
</dbReference>
<dbReference type="InterPro" id="IPR050515">
    <property type="entry name" value="Beta-lactam/transpept"/>
</dbReference>
<keyword evidence="3" id="KW-0812">Transmembrane</keyword>
<dbReference type="PANTHER" id="PTHR30627">
    <property type="entry name" value="PEPTIDOGLYCAN D,D-TRANSPEPTIDASE"/>
    <property type="match status" value="1"/>
</dbReference>
<sequence length="545" mass="60569">MKQWRLWTVMVGAMMLYGILGFNLYTIQIKKNVYYAARAASQFKAGGFLHARRGNIYFTDKNNNEIPIAINKEYQEIFAIPKEIENVPQTTRLVANALELGISDVEILLRDPEDTYEIIVQKASTEQVGRLKQLGDTKGIYVQKREYRFYPFESLGAKVLGFVGLSNKDDEIRGRYGIEKEYEEHLQGINGYFIEEDNEIIEPIHGKDIHLTIDRNIQARVEEILDKLIQKEDAESGVIIIQEPATGKIIAMAGGPGFNPNDYAQSEIKTFLNDATQSIYEPGSVFKPFTVAIGLDAGSITPETTFHDTGSMKLNGETIRNWDLKAHGTVTISEIIENSINTGAALVEQKIGHSTFKKYLKKFDIERPTEIELPNEITGSIANLDDVRDINYATAAFGQGVAVTPLRLIAMISTIANDGVLMKPYLTSTGSPHKVREVISAKAANEVTTMMVTAVKKAVVAYIPGYRIAGKTGTAQVPDFKLGGYTNEFIHTYAGFGPASNPKFTILIKLDKPQQHVLAGQTVVPAFKELAKFILNYYNIPPDDL</sequence>
<dbReference type="Pfam" id="PF00905">
    <property type="entry name" value="Transpeptidase"/>
    <property type="match status" value="1"/>
</dbReference>
<comment type="caution">
    <text evidence="6">The sequence shown here is derived from an EMBL/GenBank/DDBJ whole genome shotgun (WGS) entry which is preliminary data.</text>
</comment>
<name>A0A2M6WGY3_9BACT</name>
<dbReference type="GO" id="GO:0071555">
    <property type="term" value="P:cell wall organization"/>
    <property type="evidence" value="ECO:0007669"/>
    <property type="project" value="TreeGrafter"/>
</dbReference>
<dbReference type="SUPFAM" id="SSF56601">
    <property type="entry name" value="beta-lactamase/transpeptidase-like"/>
    <property type="match status" value="1"/>
</dbReference>
<evidence type="ECO:0000259" key="5">
    <source>
        <dbReference type="Pfam" id="PF03717"/>
    </source>
</evidence>
<dbReference type="InterPro" id="IPR012338">
    <property type="entry name" value="Beta-lactam/transpept-like"/>
</dbReference>
<dbReference type="Gene3D" id="3.90.1310.10">
    <property type="entry name" value="Penicillin-binding protein 2a (Domain 2)"/>
    <property type="match status" value="1"/>
</dbReference>
<dbReference type="Gene3D" id="3.30.450.330">
    <property type="match status" value="1"/>
</dbReference>
<proteinExistence type="predicted"/>
<dbReference type="InterPro" id="IPR036138">
    <property type="entry name" value="PBP_dimer_sf"/>
</dbReference>
<evidence type="ECO:0000313" key="7">
    <source>
        <dbReference type="Proteomes" id="UP000228635"/>
    </source>
</evidence>
<feature type="transmembrane region" description="Helical" evidence="3">
    <location>
        <begin position="6"/>
        <end position="25"/>
    </location>
</feature>
<dbReference type="Proteomes" id="UP000228635">
    <property type="component" value="Unassembled WGS sequence"/>
</dbReference>
<dbReference type="InterPro" id="IPR005311">
    <property type="entry name" value="PBP_dimer"/>
</dbReference>
<dbReference type="SUPFAM" id="SSF56519">
    <property type="entry name" value="Penicillin binding protein dimerisation domain"/>
    <property type="match status" value="1"/>
</dbReference>
<dbReference type="InterPro" id="IPR001460">
    <property type="entry name" value="PCN-bd_Tpept"/>
</dbReference>
<keyword evidence="2 3" id="KW-0472">Membrane</keyword>
<protein>
    <recommendedName>
        <fullName evidence="8">Penicillin-binding protein 2</fullName>
    </recommendedName>
</protein>
<dbReference type="Pfam" id="PF03717">
    <property type="entry name" value="PBP_dimer"/>
    <property type="match status" value="1"/>
</dbReference>
<dbReference type="EMBL" id="PFBA01000035">
    <property type="protein sequence ID" value="PIT92045.1"/>
    <property type="molecule type" value="Genomic_DNA"/>
</dbReference>
<organism evidence="6 7">
    <name type="scientific">Candidatus Harrisonbacteria bacterium CG10_big_fil_rev_8_21_14_0_10_42_17</name>
    <dbReference type="NCBI Taxonomy" id="1974584"/>
    <lineage>
        <taxon>Bacteria</taxon>
        <taxon>Candidatus Harrisoniibacteriota</taxon>
    </lineage>
</organism>
<dbReference type="AlphaFoldDB" id="A0A2M6WGY3"/>
<dbReference type="GO" id="GO:0005886">
    <property type="term" value="C:plasma membrane"/>
    <property type="evidence" value="ECO:0007669"/>
    <property type="project" value="TreeGrafter"/>
</dbReference>
<evidence type="ECO:0000256" key="2">
    <source>
        <dbReference type="ARBA" id="ARBA00023136"/>
    </source>
</evidence>
<evidence type="ECO:0000256" key="1">
    <source>
        <dbReference type="ARBA" id="ARBA00004370"/>
    </source>
</evidence>
<feature type="domain" description="Penicillin-binding protein transpeptidase" evidence="4">
    <location>
        <begin position="237"/>
        <end position="529"/>
    </location>
</feature>
<gene>
    <name evidence="6" type="ORF">COU08_04290</name>
</gene>
<dbReference type="Gene3D" id="3.40.710.10">
    <property type="entry name" value="DD-peptidase/beta-lactamase superfamily"/>
    <property type="match status" value="1"/>
</dbReference>
<keyword evidence="3" id="KW-1133">Transmembrane helix</keyword>
<evidence type="ECO:0000259" key="4">
    <source>
        <dbReference type="Pfam" id="PF00905"/>
    </source>
</evidence>
<reference evidence="7" key="1">
    <citation type="submission" date="2017-09" db="EMBL/GenBank/DDBJ databases">
        <title>Depth-based differentiation of microbial function through sediment-hosted aquifers and enrichment of novel symbionts in the deep terrestrial subsurface.</title>
        <authorList>
            <person name="Probst A.J."/>
            <person name="Ladd B."/>
            <person name="Jarett J.K."/>
            <person name="Geller-Mcgrath D.E."/>
            <person name="Sieber C.M.K."/>
            <person name="Emerson J.B."/>
            <person name="Anantharaman K."/>
            <person name="Thomas B.C."/>
            <person name="Malmstrom R."/>
            <person name="Stieglmeier M."/>
            <person name="Klingl A."/>
            <person name="Woyke T."/>
            <person name="Ryan C.M."/>
            <person name="Banfield J.F."/>
        </authorList>
    </citation>
    <scope>NUCLEOTIDE SEQUENCE [LARGE SCALE GENOMIC DNA]</scope>
</reference>